<dbReference type="Pfam" id="PF02653">
    <property type="entry name" value="BPD_transp_2"/>
    <property type="match status" value="1"/>
</dbReference>
<evidence type="ECO:0000256" key="4">
    <source>
        <dbReference type="ARBA" id="ARBA00022989"/>
    </source>
</evidence>
<feature type="transmembrane region" description="Helical" evidence="6">
    <location>
        <begin position="91"/>
        <end position="114"/>
    </location>
</feature>
<gene>
    <name evidence="7" type="ORF">EBB54_21500</name>
</gene>
<reference evidence="7" key="1">
    <citation type="submission" date="2018-10" db="EMBL/GenBank/DDBJ databases">
        <title>Schaedlerella arabinophila gen. nov. sp. nov., isolated from the mouse intestinal tract and comparative analysis with the genome of the closely related altered Schaedler flora strain ASF502.</title>
        <authorList>
            <person name="Miyake S."/>
            <person name="Soh M."/>
            <person name="Seedorf H."/>
        </authorList>
    </citation>
    <scope>NUCLEOTIDE SEQUENCE [LARGE SCALE GENOMIC DNA]</scope>
    <source>
        <strain evidence="7">DSM 106076</strain>
    </source>
</reference>
<organism evidence="7 8">
    <name type="scientific">Schaedlerella arabinosiphila</name>
    <dbReference type="NCBI Taxonomy" id="2044587"/>
    <lineage>
        <taxon>Bacteria</taxon>
        <taxon>Bacillati</taxon>
        <taxon>Bacillota</taxon>
        <taxon>Clostridia</taxon>
        <taxon>Lachnospirales</taxon>
        <taxon>Lachnospiraceae</taxon>
        <taxon>Schaedlerella</taxon>
    </lineage>
</organism>
<dbReference type="GO" id="GO:0005886">
    <property type="term" value="C:plasma membrane"/>
    <property type="evidence" value="ECO:0007669"/>
    <property type="project" value="UniProtKB-SubCell"/>
</dbReference>
<feature type="transmembrane region" description="Helical" evidence="6">
    <location>
        <begin position="160"/>
        <end position="179"/>
    </location>
</feature>
<dbReference type="GO" id="GO:0022857">
    <property type="term" value="F:transmembrane transporter activity"/>
    <property type="evidence" value="ECO:0007669"/>
    <property type="project" value="InterPro"/>
</dbReference>
<dbReference type="AlphaFoldDB" id="A0A3R8LHT4"/>
<keyword evidence="8" id="KW-1185">Reference proteome</keyword>
<accession>A0A3R8LHT4</accession>
<proteinExistence type="predicted"/>
<evidence type="ECO:0000256" key="3">
    <source>
        <dbReference type="ARBA" id="ARBA00022692"/>
    </source>
</evidence>
<evidence type="ECO:0000313" key="8">
    <source>
        <dbReference type="Proteomes" id="UP000274920"/>
    </source>
</evidence>
<feature type="transmembrane region" description="Helical" evidence="6">
    <location>
        <begin position="289"/>
        <end position="308"/>
    </location>
</feature>
<sequence>MTGSVKKQVKQAVPSMAVLGVMIAAAAILSPTFRNAYNIRNIAAQAAVLSVVAIAQCKVLFIGGIDMSVSSVISFSTILVALFSRDTMHTALFSILLALAAGALTGLINGIGIVTFQIPAMIITISTQAFLKGICLILMPGSGGKVNAEFAAFLKTRIGILNISILLAIAMYILAFFILHYTRFGRNIYAIGNGEVYAEQSGIKVKKNILIVYMISGMIAAFAGVLLSARISTGNPLVGDSYAMDSVAAAVVGGVSMNGGVGSVVGAFFGAVILTLINNIMNNMGISPYFQYIAKGIVLVASLMIFQIKRKEIK</sequence>
<comment type="subcellular location">
    <subcellularLocation>
        <location evidence="1">Cell membrane</location>
        <topology evidence="1">Multi-pass membrane protein</topology>
    </subcellularLocation>
</comment>
<dbReference type="RefSeq" id="WP_125128866.1">
    <property type="nucleotide sequence ID" value="NZ_RHJS01000002.1"/>
</dbReference>
<feature type="transmembrane region" description="Helical" evidence="6">
    <location>
        <begin position="247"/>
        <end position="277"/>
    </location>
</feature>
<evidence type="ECO:0000256" key="2">
    <source>
        <dbReference type="ARBA" id="ARBA00022475"/>
    </source>
</evidence>
<keyword evidence="4 6" id="KW-1133">Transmembrane helix</keyword>
<dbReference type="CDD" id="cd06579">
    <property type="entry name" value="TM_PBP1_transp_AraH_like"/>
    <property type="match status" value="1"/>
</dbReference>
<evidence type="ECO:0000256" key="6">
    <source>
        <dbReference type="SAM" id="Phobius"/>
    </source>
</evidence>
<feature type="transmembrane region" description="Helical" evidence="6">
    <location>
        <begin position="67"/>
        <end position="84"/>
    </location>
</feature>
<comment type="caution">
    <text evidence="7">The sequence shown here is derived from an EMBL/GenBank/DDBJ whole genome shotgun (WGS) entry which is preliminary data.</text>
</comment>
<dbReference type="InterPro" id="IPR001851">
    <property type="entry name" value="ABC_transp_permease"/>
</dbReference>
<dbReference type="Proteomes" id="UP000274920">
    <property type="component" value="Unassembled WGS sequence"/>
</dbReference>
<name>A0A3R8LHT4_9FIRM</name>
<evidence type="ECO:0000313" key="7">
    <source>
        <dbReference type="EMBL" id="RRK33639.1"/>
    </source>
</evidence>
<keyword evidence="5 6" id="KW-0472">Membrane</keyword>
<keyword evidence="3 6" id="KW-0812">Transmembrane</keyword>
<feature type="transmembrane region" description="Helical" evidence="6">
    <location>
        <begin position="12"/>
        <end position="30"/>
    </location>
</feature>
<dbReference type="PANTHER" id="PTHR32196">
    <property type="entry name" value="ABC TRANSPORTER PERMEASE PROTEIN YPHD-RELATED-RELATED"/>
    <property type="match status" value="1"/>
</dbReference>
<dbReference type="EMBL" id="RHJS01000002">
    <property type="protein sequence ID" value="RRK33639.1"/>
    <property type="molecule type" value="Genomic_DNA"/>
</dbReference>
<evidence type="ECO:0000256" key="5">
    <source>
        <dbReference type="ARBA" id="ARBA00023136"/>
    </source>
</evidence>
<feature type="transmembrane region" description="Helical" evidence="6">
    <location>
        <begin position="209"/>
        <end position="227"/>
    </location>
</feature>
<keyword evidence="2" id="KW-1003">Cell membrane</keyword>
<feature type="transmembrane region" description="Helical" evidence="6">
    <location>
        <begin position="120"/>
        <end position="139"/>
    </location>
</feature>
<protein>
    <submittedName>
        <fullName evidence="7">ABC transporter permease</fullName>
    </submittedName>
</protein>
<evidence type="ECO:0000256" key="1">
    <source>
        <dbReference type="ARBA" id="ARBA00004651"/>
    </source>
</evidence>